<feature type="domain" description="GFO/IDH/MocA-like oxidoreductase" evidence="2">
    <location>
        <begin position="140"/>
        <end position="248"/>
    </location>
</feature>
<proteinExistence type="predicted"/>
<dbReference type="Gene3D" id="3.30.360.10">
    <property type="entry name" value="Dihydrodipicolinate Reductase, domain 2"/>
    <property type="match status" value="1"/>
</dbReference>
<dbReference type="GO" id="GO:0000166">
    <property type="term" value="F:nucleotide binding"/>
    <property type="evidence" value="ECO:0007669"/>
    <property type="project" value="InterPro"/>
</dbReference>
<dbReference type="KEGG" id="bgok:Pr1d_24440"/>
<keyword evidence="4" id="KW-1185">Reference proteome</keyword>
<dbReference type="InterPro" id="IPR055170">
    <property type="entry name" value="GFO_IDH_MocA-like_dom"/>
</dbReference>
<dbReference type="OrthoDB" id="9815825at2"/>
<dbReference type="InterPro" id="IPR000683">
    <property type="entry name" value="Gfo/Idh/MocA-like_OxRdtase_N"/>
</dbReference>
<dbReference type="EC" id="1.1.1.18" evidence="3"/>
<dbReference type="PANTHER" id="PTHR43377:SF1">
    <property type="entry name" value="BILIVERDIN REDUCTASE A"/>
    <property type="match status" value="1"/>
</dbReference>
<dbReference type="GO" id="GO:0050112">
    <property type="term" value="F:inositol 2-dehydrogenase (NAD+) activity"/>
    <property type="evidence" value="ECO:0007669"/>
    <property type="project" value="UniProtKB-EC"/>
</dbReference>
<dbReference type="Pfam" id="PF01408">
    <property type="entry name" value="GFO_IDH_MocA"/>
    <property type="match status" value="1"/>
</dbReference>
<dbReference type="Pfam" id="PF22725">
    <property type="entry name" value="GFO_IDH_MocA_C3"/>
    <property type="match status" value="1"/>
</dbReference>
<sequence>MQNVSLAIVGAGEFGRRYVQSLQELSGIDIRWICDHSAEKAQSVADGLSDTRITTDLTEVCADKALDAVIVVTPENAHRVVAEQALQAGKHVIVEKPLATTAEDAQALVDAAKSSGKLLMTAFLLRFDYRYARLQQQLTEIGTVRNVYAYRNFDRSLFALYSRTHSFLENAIHDIDLVLWYVQSRVKKAHGFCRNTLGRENPDVNWGVLEFENDAIAVVQTSWLYPPQAHERLQWNTGVQVMGDQGVLEVRFDSDGFRASTENAGQLVLDQTGWATIHDEPRGAFGAMLRHFIKCLRGESEYCGTTPEEAMESLRVATMLAEDSSSKSDST</sequence>
<dbReference type="AlphaFoldDB" id="A0A5B9QMB9"/>
<name>A0A5B9QMB9_9BACT</name>
<dbReference type="EMBL" id="CP042913">
    <property type="protein sequence ID" value="QEG35153.1"/>
    <property type="molecule type" value="Genomic_DNA"/>
</dbReference>
<dbReference type="Gene3D" id="3.40.50.720">
    <property type="entry name" value="NAD(P)-binding Rossmann-like Domain"/>
    <property type="match status" value="1"/>
</dbReference>
<protein>
    <submittedName>
        <fullName evidence="3">Inositol 2-dehydrogenase</fullName>
        <ecNumber evidence="3">1.1.1.18</ecNumber>
    </submittedName>
</protein>
<dbReference type="InterPro" id="IPR036291">
    <property type="entry name" value="NAD(P)-bd_dom_sf"/>
</dbReference>
<dbReference type="InterPro" id="IPR051450">
    <property type="entry name" value="Gfo/Idh/MocA_Oxidoreductases"/>
</dbReference>
<dbReference type="SUPFAM" id="SSF55347">
    <property type="entry name" value="Glyceraldehyde-3-phosphate dehydrogenase-like, C-terminal domain"/>
    <property type="match status" value="1"/>
</dbReference>
<dbReference type="RefSeq" id="WP_148073701.1">
    <property type="nucleotide sequence ID" value="NZ_CP042913.1"/>
</dbReference>
<evidence type="ECO:0000259" key="2">
    <source>
        <dbReference type="Pfam" id="PF22725"/>
    </source>
</evidence>
<dbReference type="PANTHER" id="PTHR43377">
    <property type="entry name" value="BILIVERDIN REDUCTASE A"/>
    <property type="match status" value="1"/>
</dbReference>
<accession>A0A5B9QMB9</accession>
<evidence type="ECO:0000313" key="4">
    <source>
        <dbReference type="Proteomes" id="UP000323917"/>
    </source>
</evidence>
<evidence type="ECO:0000259" key="1">
    <source>
        <dbReference type="Pfam" id="PF01408"/>
    </source>
</evidence>
<reference evidence="3 4" key="1">
    <citation type="submission" date="2019-08" db="EMBL/GenBank/DDBJ databases">
        <title>Deep-cultivation of Planctomycetes and their phenomic and genomic characterization uncovers novel biology.</title>
        <authorList>
            <person name="Wiegand S."/>
            <person name="Jogler M."/>
            <person name="Boedeker C."/>
            <person name="Pinto D."/>
            <person name="Vollmers J."/>
            <person name="Rivas-Marin E."/>
            <person name="Kohn T."/>
            <person name="Peeters S.H."/>
            <person name="Heuer A."/>
            <person name="Rast P."/>
            <person name="Oberbeckmann S."/>
            <person name="Bunk B."/>
            <person name="Jeske O."/>
            <person name="Meyerdierks A."/>
            <person name="Storesund J.E."/>
            <person name="Kallscheuer N."/>
            <person name="Luecker S."/>
            <person name="Lage O.M."/>
            <person name="Pohl T."/>
            <person name="Merkel B.J."/>
            <person name="Hornburger P."/>
            <person name="Mueller R.-W."/>
            <person name="Bruemmer F."/>
            <person name="Labrenz M."/>
            <person name="Spormann A.M."/>
            <person name="Op den Camp H."/>
            <person name="Overmann J."/>
            <person name="Amann R."/>
            <person name="Jetten M.S.M."/>
            <person name="Mascher T."/>
            <person name="Medema M.H."/>
            <person name="Devos D.P."/>
            <person name="Kaster A.-K."/>
            <person name="Ovreas L."/>
            <person name="Rohde M."/>
            <person name="Galperin M.Y."/>
            <person name="Jogler C."/>
        </authorList>
    </citation>
    <scope>NUCLEOTIDE SEQUENCE [LARGE SCALE GENOMIC DNA]</scope>
    <source>
        <strain evidence="3 4">Pr1d</strain>
    </source>
</reference>
<keyword evidence="3" id="KW-0560">Oxidoreductase</keyword>
<gene>
    <name evidence="3" type="primary">iolG_6</name>
    <name evidence="3" type="ORF">Pr1d_24440</name>
</gene>
<evidence type="ECO:0000313" key="3">
    <source>
        <dbReference type="EMBL" id="QEG35153.1"/>
    </source>
</evidence>
<dbReference type="SUPFAM" id="SSF51735">
    <property type="entry name" value="NAD(P)-binding Rossmann-fold domains"/>
    <property type="match status" value="1"/>
</dbReference>
<dbReference type="Proteomes" id="UP000323917">
    <property type="component" value="Chromosome"/>
</dbReference>
<feature type="domain" description="Gfo/Idh/MocA-like oxidoreductase N-terminal" evidence="1">
    <location>
        <begin position="6"/>
        <end position="122"/>
    </location>
</feature>
<organism evidence="3 4">
    <name type="scientific">Bythopirellula goksoeyrii</name>
    <dbReference type="NCBI Taxonomy" id="1400387"/>
    <lineage>
        <taxon>Bacteria</taxon>
        <taxon>Pseudomonadati</taxon>
        <taxon>Planctomycetota</taxon>
        <taxon>Planctomycetia</taxon>
        <taxon>Pirellulales</taxon>
        <taxon>Lacipirellulaceae</taxon>
        <taxon>Bythopirellula</taxon>
    </lineage>
</organism>